<keyword evidence="4 8" id="KW-0812">Transmembrane</keyword>
<evidence type="ECO:0000256" key="1">
    <source>
        <dbReference type="ARBA" id="ARBA00004370"/>
    </source>
</evidence>
<keyword evidence="3 8" id="KW-0132">Cell division</keyword>
<gene>
    <name evidence="8" type="primary">divIB</name>
    <name evidence="10" type="ORF">I6J18_07125</name>
</gene>
<evidence type="ECO:0000256" key="5">
    <source>
        <dbReference type="ARBA" id="ARBA00022989"/>
    </source>
</evidence>
<dbReference type="InterPro" id="IPR026580">
    <property type="entry name" value="DivIB"/>
</dbReference>
<feature type="domain" description="POTRA" evidence="9">
    <location>
        <begin position="50"/>
        <end position="118"/>
    </location>
</feature>
<name>A0A974NPC0_PERPY</name>
<sequence length="260" mass="29542">MENGKIVSIEDRIPKLKEVRKRKANRRLTMLLLVFFILIACILYFLSPLSHIRSVEVEGNRYLSSAQISKASKLSMDASVWNVDKKETIANVKTLPEIKSVKVKVKLPNSIVIDVKEHNRTAYLVKADRFYPIMENGKILDKLQKGEIPVYAPVLLGYQEGEALNLLLEQLKDLPEAVLNSISEIYSEPTKTDKYHITMFMNDGFEVSATTRTLSEKLVHYPSIVGQLDPNVKGVIDLEVGSYFKAYEPVEDKKEKDAKQ</sequence>
<evidence type="ECO:0000256" key="6">
    <source>
        <dbReference type="ARBA" id="ARBA00023136"/>
    </source>
</evidence>
<dbReference type="Proteomes" id="UP000595254">
    <property type="component" value="Chromosome"/>
</dbReference>
<dbReference type="InterPro" id="IPR005548">
    <property type="entry name" value="Cell_div_FtsQ/DivIB_C"/>
</dbReference>
<dbReference type="Pfam" id="PF08478">
    <property type="entry name" value="POTRA_1"/>
    <property type="match status" value="1"/>
</dbReference>
<reference evidence="10 11" key="1">
    <citation type="submission" date="2021-01" db="EMBL/GenBank/DDBJ databases">
        <title>FDA dAtabase for Regulatory Grade micrObial Sequences (FDA-ARGOS): Supporting development and validation of Infectious Disease Dx tests.</title>
        <authorList>
            <person name="Nelson B."/>
            <person name="Plummer A."/>
            <person name="Tallon L."/>
            <person name="Sadzewicz L."/>
            <person name="Zhao X."/>
            <person name="Boylan J."/>
            <person name="Ott S."/>
            <person name="Bowen H."/>
            <person name="Vavikolanu K."/>
            <person name="Mehta A."/>
            <person name="Aluvathingal J."/>
            <person name="Nadendla S."/>
            <person name="Myers T."/>
            <person name="Yan Y."/>
            <person name="Sichtig H."/>
        </authorList>
    </citation>
    <scope>NUCLEOTIDE SEQUENCE [LARGE SCALE GENOMIC DNA]</scope>
    <source>
        <strain evidence="10 11">FDAARGOS_1161</strain>
    </source>
</reference>
<dbReference type="PANTHER" id="PTHR37820:SF1">
    <property type="entry name" value="CELL DIVISION PROTEIN FTSQ"/>
    <property type="match status" value="1"/>
</dbReference>
<keyword evidence="5 8" id="KW-1133">Transmembrane helix</keyword>
<dbReference type="PANTHER" id="PTHR37820">
    <property type="entry name" value="CELL DIVISION PROTEIN DIVIB"/>
    <property type="match status" value="1"/>
</dbReference>
<keyword evidence="7 8" id="KW-0131">Cell cycle</keyword>
<comment type="function">
    <text evidence="8">Cell division protein that may be involved in stabilizing or promoting the assembly of the division complex.</text>
</comment>
<dbReference type="EMBL" id="CP068053">
    <property type="protein sequence ID" value="QQT01626.1"/>
    <property type="molecule type" value="Genomic_DNA"/>
</dbReference>
<dbReference type="Gene3D" id="3.40.50.10960">
    <property type="match status" value="1"/>
</dbReference>
<keyword evidence="6 8" id="KW-0472">Membrane</keyword>
<protein>
    <recommendedName>
        <fullName evidence="8">Cell division protein DivIB</fullName>
    </recommendedName>
</protein>
<dbReference type="GO" id="GO:0005886">
    <property type="term" value="C:plasma membrane"/>
    <property type="evidence" value="ECO:0007669"/>
    <property type="project" value="UniProtKB-SubCell"/>
</dbReference>
<dbReference type="AlphaFoldDB" id="A0A974NPC0"/>
<dbReference type="HAMAP" id="MF_00912">
    <property type="entry name" value="DivIB"/>
    <property type="match status" value="1"/>
</dbReference>
<dbReference type="KEGG" id="ppsr:I6J18_07125"/>
<dbReference type="Pfam" id="PF03799">
    <property type="entry name" value="FtsQ_DivIB_C"/>
    <property type="match status" value="1"/>
</dbReference>
<dbReference type="GO" id="GO:0043093">
    <property type="term" value="P:FtsZ-dependent cytokinesis"/>
    <property type="evidence" value="ECO:0007669"/>
    <property type="project" value="UniProtKB-UniRule"/>
</dbReference>
<dbReference type="InterPro" id="IPR050487">
    <property type="entry name" value="FtsQ_DivIB"/>
</dbReference>
<dbReference type="Gene3D" id="3.10.20.310">
    <property type="entry name" value="membrane protein fhac"/>
    <property type="match status" value="1"/>
</dbReference>
<organism evidence="10 11">
    <name type="scientific">Peribacillus psychrosaccharolyticus</name>
    <name type="common">Bacillus psychrosaccharolyticus</name>
    <dbReference type="NCBI Taxonomy" id="1407"/>
    <lineage>
        <taxon>Bacteria</taxon>
        <taxon>Bacillati</taxon>
        <taxon>Bacillota</taxon>
        <taxon>Bacilli</taxon>
        <taxon>Bacillales</taxon>
        <taxon>Bacillaceae</taxon>
        <taxon>Peribacillus</taxon>
    </lineage>
</organism>
<evidence type="ECO:0000256" key="2">
    <source>
        <dbReference type="ARBA" id="ARBA00022475"/>
    </source>
</evidence>
<proteinExistence type="inferred from homology"/>
<feature type="transmembrane region" description="Helical" evidence="8">
    <location>
        <begin position="28"/>
        <end position="46"/>
    </location>
</feature>
<evidence type="ECO:0000259" key="9">
    <source>
        <dbReference type="PROSITE" id="PS51779"/>
    </source>
</evidence>
<dbReference type="GO" id="GO:0032153">
    <property type="term" value="C:cell division site"/>
    <property type="evidence" value="ECO:0007669"/>
    <property type="project" value="UniProtKB-UniRule"/>
</dbReference>
<evidence type="ECO:0000313" key="10">
    <source>
        <dbReference type="EMBL" id="QQT01626.1"/>
    </source>
</evidence>
<evidence type="ECO:0000256" key="7">
    <source>
        <dbReference type="ARBA" id="ARBA00023306"/>
    </source>
</evidence>
<evidence type="ECO:0000313" key="11">
    <source>
        <dbReference type="Proteomes" id="UP000595254"/>
    </source>
</evidence>
<dbReference type="PROSITE" id="PS51779">
    <property type="entry name" value="POTRA"/>
    <property type="match status" value="1"/>
</dbReference>
<keyword evidence="11" id="KW-1185">Reference proteome</keyword>
<evidence type="ECO:0000256" key="4">
    <source>
        <dbReference type="ARBA" id="ARBA00022692"/>
    </source>
</evidence>
<evidence type="ECO:0000256" key="3">
    <source>
        <dbReference type="ARBA" id="ARBA00022618"/>
    </source>
</evidence>
<comment type="subcellular location">
    <subcellularLocation>
        <location evidence="8">Cell membrane</location>
        <topology evidence="8">Single-pass type II membrane protein</topology>
    </subcellularLocation>
    <subcellularLocation>
        <location evidence="1">Membrane</location>
    </subcellularLocation>
    <text evidence="8">Localizes to the division septum.</text>
</comment>
<comment type="similarity">
    <text evidence="8">Belongs to the FtsQ/DivIB family. DivIB subfamily.</text>
</comment>
<dbReference type="InterPro" id="IPR034746">
    <property type="entry name" value="POTRA"/>
</dbReference>
<evidence type="ECO:0000256" key="8">
    <source>
        <dbReference type="HAMAP-Rule" id="MF_00912"/>
    </source>
</evidence>
<keyword evidence="2 8" id="KW-1003">Cell membrane</keyword>
<accession>A0A974NPC0</accession>
<dbReference type="InterPro" id="IPR013685">
    <property type="entry name" value="POTRA_FtsQ_type"/>
</dbReference>